<dbReference type="Proteomes" id="UP000650466">
    <property type="component" value="Unassembled WGS sequence"/>
</dbReference>
<reference evidence="5" key="1">
    <citation type="submission" date="2020-09" db="EMBL/GenBank/DDBJ databases">
        <title>Draft Genome Sequence of Paenibacillus sp. WST5.</title>
        <authorList>
            <person name="Bao Z."/>
        </authorList>
    </citation>
    <scope>NUCLEOTIDE SEQUENCE</scope>
    <source>
        <strain evidence="5">WST5</strain>
    </source>
</reference>
<dbReference type="InterPro" id="IPR018060">
    <property type="entry name" value="HTH_AraC"/>
</dbReference>
<protein>
    <submittedName>
        <fullName evidence="5">Helix-turn-helix transcriptional regulator</fullName>
    </submittedName>
</protein>
<dbReference type="InterPro" id="IPR009057">
    <property type="entry name" value="Homeodomain-like_sf"/>
</dbReference>
<comment type="caution">
    <text evidence="5">The sequence shown here is derived from an EMBL/GenBank/DDBJ whole genome shotgun (WGS) entry which is preliminary data.</text>
</comment>
<evidence type="ECO:0000256" key="1">
    <source>
        <dbReference type="ARBA" id="ARBA00023015"/>
    </source>
</evidence>
<dbReference type="InterPro" id="IPR018062">
    <property type="entry name" value="HTH_AraC-typ_CS"/>
</dbReference>
<keyword evidence="3" id="KW-0804">Transcription</keyword>
<dbReference type="Gene3D" id="1.10.10.60">
    <property type="entry name" value="Homeodomain-like"/>
    <property type="match status" value="2"/>
</dbReference>
<evidence type="ECO:0000256" key="2">
    <source>
        <dbReference type="ARBA" id="ARBA00023125"/>
    </source>
</evidence>
<dbReference type="PANTHER" id="PTHR43280:SF2">
    <property type="entry name" value="HTH-TYPE TRANSCRIPTIONAL REGULATOR EXSA"/>
    <property type="match status" value="1"/>
</dbReference>
<dbReference type="Pfam" id="PF12833">
    <property type="entry name" value="HTH_18"/>
    <property type="match status" value="1"/>
</dbReference>
<dbReference type="PANTHER" id="PTHR43280">
    <property type="entry name" value="ARAC-FAMILY TRANSCRIPTIONAL REGULATOR"/>
    <property type="match status" value="1"/>
</dbReference>
<gene>
    <name evidence="5" type="ORF">ICC18_17210</name>
</gene>
<evidence type="ECO:0000313" key="5">
    <source>
        <dbReference type="EMBL" id="MBD0381867.1"/>
    </source>
</evidence>
<dbReference type="InterPro" id="IPR020449">
    <property type="entry name" value="Tscrpt_reg_AraC-type_HTH"/>
</dbReference>
<keyword evidence="1" id="KW-0805">Transcription regulation</keyword>
<dbReference type="GO" id="GO:0043565">
    <property type="term" value="F:sequence-specific DNA binding"/>
    <property type="evidence" value="ECO:0007669"/>
    <property type="project" value="InterPro"/>
</dbReference>
<keyword evidence="2" id="KW-0238">DNA-binding</keyword>
<name>A0A926QKU2_9BACL</name>
<evidence type="ECO:0000313" key="6">
    <source>
        <dbReference type="Proteomes" id="UP000650466"/>
    </source>
</evidence>
<dbReference type="SUPFAM" id="SSF46689">
    <property type="entry name" value="Homeodomain-like"/>
    <property type="match status" value="1"/>
</dbReference>
<organism evidence="5 6">
    <name type="scientific">Paenibacillus sedimenti</name>
    <dbReference type="NCBI Taxonomy" id="2770274"/>
    <lineage>
        <taxon>Bacteria</taxon>
        <taxon>Bacillati</taxon>
        <taxon>Bacillota</taxon>
        <taxon>Bacilli</taxon>
        <taxon>Bacillales</taxon>
        <taxon>Paenibacillaceae</taxon>
        <taxon>Paenibacillus</taxon>
    </lineage>
</organism>
<dbReference type="EMBL" id="JACVVD010000005">
    <property type="protein sequence ID" value="MBD0381867.1"/>
    <property type="molecule type" value="Genomic_DNA"/>
</dbReference>
<proteinExistence type="predicted"/>
<evidence type="ECO:0000256" key="3">
    <source>
        <dbReference type="ARBA" id="ARBA00023163"/>
    </source>
</evidence>
<keyword evidence="6" id="KW-1185">Reference proteome</keyword>
<dbReference type="AlphaFoldDB" id="A0A926QKU2"/>
<dbReference type="PROSITE" id="PS00041">
    <property type="entry name" value="HTH_ARAC_FAMILY_1"/>
    <property type="match status" value="1"/>
</dbReference>
<dbReference type="RefSeq" id="WP_188175649.1">
    <property type="nucleotide sequence ID" value="NZ_JACVVD010000005.1"/>
</dbReference>
<evidence type="ECO:0000259" key="4">
    <source>
        <dbReference type="PROSITE" id="PS01124"/>
    </source>
</evidence>
<sequence>MIQIKRCGHNVVHPSGFTIDRPYGSGDYLFLLFRSKMEIEIRGEMVTVDKNTYIVYRKGSKQLYKDFEQPMVHDWFHFDAEDMEDFCERLNLPFDTLLEARDPFFISRKVGEIQGELIHNGNFRREIMDATVRCLLMKLSDLRNRIESNNQIIAYYDQFIALRNEIYHSPSVSYSIDELAAKVNMSRSYFQLLYKEIFGISVIHDVINNRLEYGKYLLENTTSVVKEIASLCGYENDVHFMRQFKKYMGATPSQYRSTYRSPNSKRE</sequence>
<dbReference type="PROSITE" id="PS01124">
    <property type="entry name" value="HTH_ARAC_FAMILY_2"/>
    <property type="match status" value="1"/>
</dbReference>
<dbReference type="InterPro" id="IPR037923">
    <property type="entry name" value="HTH-like"/>
</dbReference>
<dbReference type="SMART" id="SM00342">
    <property type="entry name" value="HTH_ARAC"/>
    <property type="match status" value="1"/>
</dbReference>
<feature type="domain" description="HTH araC/xylS-type" evidence="4">
    <location>
        <begin position="157"/>
        <end position="258"/>
    </location>
</feature>
<accession>A0A926QKU2</accession>
<dbReference type="SUPFAM" id="SSF51215">
    <property type="entry name" value="Regulatory protein AraC"/>
    <property type="match status" value="1"/>
</dbReference>
<dbReference type="GO" id="GO:0003700">
    <property type="term" value="F:DNA-binding transcription factor activity"/>
    <property type="evidence" value="ECO:0007669"/>
    <property type="project" value="InterPro"/>
</dbReference>
<dbReference type="PRINTS" id="PR00032">
    <property type="entry name" value="HTHARAC"/>
</dbReference>